<dbReference type="PANTHER" id="PTHR35526:SF3">
    <property type="entry name" value="ANTI-SIGMA-F FACTOR RSBW"/>
    <property type="match status" value="1"/>
</dbReference>
<evidence type="ECO:0000256" key="1">
    <source>
        <dbReference type="ARBA" id="ARBA00022527"/>
    </source>
</evidence>
<dbReference type="EMBL" id="CP023702">
    <property type="protein sequence ID" value="QEU73916.1"/>
    <property type="molecule type" value="Genomic_DNA"/>
</dbReference>
<dbReference type="Proteomes" id="UP000326178">
    <property type="component" value="Chromosome"/>
</dbReference>
<organism evidence="3 4">
    <name type="scientific">Streptomyces nitrosporeus</name>
    <dbReference type="NCBI Taxonomy" id="28894"/>
    <lineage>
        <taxon>Bacteria</taxon>
        <taxon>Bacillati</taxon>
        <taxon>Actinomycetota</taxon>
        <taxon>Actinomycetes</taxon>
        <taxon>Kitasatosporales</taxon>
        <taxon>Streptomycetaceae</taxon>
        <taxon>Streptomyces</taxon>
    </lineage>
</organism>
<dbReference type="CDD" id="cd16936">
    <property type="entry name" value="HATPase_RsbW-like"/>
    <property type="match status" value="1"/>
</dbReference>
<dbReference type="OrthoDB" id="3476350at2"/>
<accession>A0A5J6FD14</accession>
<keyword evidence="3" id="KW-0067">ATP-binding</keyword>
<proteinExistence type="predicted"/>
<dbReference type="KEGG" id="snk:CP967_19695"/>
<evidence type="ECO:0000313" key="3">
    <source>
        <dbReference type="EMBL" id="QEU73916.1"/>
    </source>
</evidence>
<dbReference type="Gene3D" id="3.30.565.10">
    <property type="entry name" value="Histidine kinase-like ATPase, C-terminal domain"/>
    <property type="match status" value="1"/>
</dbReference>
<dbReference type="GO" id="GO:0005524">
    <property type="term" value="F:ATP binding"/>
    <property type="evidence" value="ECO:0007669"/>
    <property type="project" value="UniProtKB-KW"/>
</dbReference>
<keyword evidence="4" id="KW-1185">Reference proteome</keyword>
<dbReference type="Pfam" id="PF13581">
    <property type="entry name" value="HATPase_c_2"/>
    <property type="match status" value="1"/>
</dbReference>
<dbReference type="SUPFAM" id="SSF55874">
    <property type="entry name" value="ATPase domain of HSP90 chaperone/DNA topoisomerase II/histidine kinase"/>
    <property type="match status" value="1"/>
</dbReference>
<dbReference type="InterPro" id="IPR036890">
    <property type="entry name" value="HATPase_C_sf"/>
</dbReference>
<keyword evidence="1" id="KW-0723">Serine/threonine-protein kinase</keyword>
<keyword evidence="1" id="KW-0808">Transferase</keyword>
<dbReference type="InterPro" id="IPR003594">
    <property type="entry name" value="HATPase_dom"/>
</dbReference>
<feature type="domain" description="Histidine kinase/HSP90-like ATPase" evidence="2">
    <location>
        <begin position="47"/>
        <end position="124"/>
    </location>
</feature>
<dbReference type="PANTHER" id="PTHR35526">
    <property type="entry name" value="ANTI-SIGMA-F FACTOR RSBW-RELATED"/>
    <property type="match status" value="1"/>
</dbReference>
<dbReference type="GO" id="GO:0004674">
    <property type="term" value="F:protein serine/threonine kinase activity"/>
    <property type="evidence" value="ECO:0007669"/>
    <property type="project" value="UniProtKB-KW"/>
</dbReference>
<dbReference type="AlphaFoldDB" id="A0A5J6FD14"/>
<gene>
    <name evidence="3" type="ORF">CP967_19695</name>
</gene>
<reference evidence="3 4" key="1">
    <citation type="submission" date="2017-09" db="EMBL/GenBank/DDBJ databases">
        <authorList>
            <person name="Lee N."/>
            <person name="Cho B.-K."/>
        </authorList>
    </citation>
    <scope>NUCLEOTIDE SEQUENCE [LARGE SCALE GENOMIC DNA]</scope>
    <source>
        <strain evidence="3 4">ATCC 12769</strain>
    </source>
</reference>
<evidence type="ECO:0000259" key="2">
    <source>
        <dbReference type="Pfam" id="PF13581"/>
    </source>
</evidence>
<sequence>MPILKKAVETVLASHPTYSEVFPCVPSTAETGRRLVRGVLGMWHLDVLADRAELIVTELIANAARHTPCPEVRLVVGRPTATRVRVGIVDEEPSRLPELSHAGEEDESGRGLFLVEAVADRWGCDLQSAGGRLRGKEVWAELHTEGDG</sequence>
<dbReference type="InterPro" id="IPR050267">
    <property type="entry name" value="Anti-sigma-factor_SerPK"/>
</dbReference>
<evidence type="ECO:0000313" key="4">
    <source>
        <dbReference type="Proteomes" id="UP000326178"/>
    </source>
</evidence>
<keyword evidence="1" id="KW-0418">Kinase</keyword>
<name>A0A5J6FD14_9ACTN</name>
<protein>
    <submittedName>
        <fullName evidence="3">ATP-binding protein</fullName>
    </submittedName>
</protein>
<dbReference type="RefSeq" id="WP_150489215.1">
    <property type="nucleotide sequence ID" value="NZ_BMUV01000008.1"/>
</dbReference>
<keyword evidence="3" id="KW-0547">Nucleotide-binding</keyword>